<evidence type="ECO:0000259" key="3">
    <source>
        <dbReference type="PROSITE" id="PS50056"/>
    </source>
</evidence>
<dbReference type="CDD" id="cd14498">
    <property type="entry name" value="DSP"/>
    <property type="match status" value="1"/>
</dbReference>
<dbReference type="SUPFAM" id="SSF52799">
    <property type="entry name" value="(Phosphotyrosine protein) phosphatases II"/>
    <property type="match status" value="1"/>
</dbReference>
<dbReference type="OrthoDB" id="10252009at2759"/>
<dbReference type="AlphaFoldDB" id="A0A9P8C6X2"/>
<dbReference type="InterPro" id="IPR029021">
    <property type="entry name" value="Prot-tyrosine_phosphatase-like"/>
</dbReference>
<dbReference type="InterPro" id="IPR000340">
    <property type="entry name" value="Dual-sp_phosphatase_cat-dom"/>
</dbReference>
<keyword evidence="5" id="KW-1185">Reference proteome</keyword>
<feature type="compositionally biased region" description="Basic and acidic residues" evidence="2">
    <location>
        <begin position="1"/>
        <end position="11"/>
    </location>
</feature>
<sequence>MHDSNHPEWHNDPCPSNTRSTTSLSSADDGRAPLPFIPKAQADVATISQQIGVRPAAGSFWRPPSPPHVHVPAAIDEIPVQIPPYNGIAKSEEEQQILRLAAPGDICAVQRDWKYEYRREAQAVLPHLYLGPSSAARDVVYLQREKITLLLAIRNTASARARLLSGEKAANQLGIQAAAVDVQGNQQLIAAFPTAIGLINEHIVAMYKAYRSGVSPIKGKVLVFCESGNERSSCIVAAYIMQMYSLGLVPTIQYVQLRRFCVAFDDSLKGLLFSFCGILEARLGVLAAKTTTPLPCSLRLAPPPKRSRDDTNDGEMDFGMEDDIARFDNRAAFVPFIDRS</sequence>
<dbReference type="EMBL" id="MU251413">
    <property type="protein sequence ID" value="KAG9236173.1"/>
    <property type="molecule type" value="Genomic_DNA"/>
</dbReference>
<dbReference type="GO" id="GO:0140096">
    <property type="term" value="F:catalytic activity, acting on a protein"/>
    <property type="evidence" value="ECO:0007669"/>
    <property type="project" value="UniProtKB-ARBA"/>
</dbReference>
<dbReference type="Gene3D" id="3.90.190.10">
    <property type="entry name" value="Protein tyrosine phosphatase superfamily"/>
    <property type="match status" value="1"/>
</dbReference>
<dbReference type="InterPro" id="IPR020422">
    <property type="entry name" value="TYR_PHOSPHATASE_DUAL_dom"/>
</dbReference>
<dbReference type="GO" id="GO:0070372">
    <property type="term" value="P:regulation of ERK1 and ERK2 cascade"/>
    <property type="evidence" value="ECO:0007669"/>
    <property type="project" value="TreeGrafter"/>
</dbReference>
<comment type="similarity">
    <text evidence="1">Belongs to the protein-tyrosine phosphatase family. Non-receptor class subfamily.</text>
</comment>
<evidence type="ECO:0000256" key="2">
    <source>
        <dbReference type="SAM" id="MobiDB-lite"/>
    </source>
</evidence>
<dbReference type="GO" id="GO:0005737">
    <property type="term" value="C:cytoplasm"/>
    <property type="evidence" value="ECO:0007669"/>
    <property type="project" value="TreeGrafter"/>
</dbReference>
<dbReference type="GO" id="GO:1990444">
    <property type="term" value="F:F-box domain binding"/>
    <property type="evidence" value="ECO:0007669"/>
    <property type="project" value="TreeGrafter"/>
</dbReference>
<gene>
    <name evidence="4" type="ORF">BJ875DRAFT_397679</name>
</gene>
<dbReference type="GO" id="GO:0005654">
    <property type="term" value="C:nucleoplasm"/>
    <property type="evidence" value="ECO:0007669"/>
    <property type="project" value="TreeGrafter"/>
</dbReference>
<dbReference type="GO" id="GO:0062026">
    <property type="term" value="P:negative regulation of SCF-dependent proteasomal ubiquitin-dependent catabolic process"/>
    <property type="evidence" value="ECO:0007669"/>
    <property type="project" value="TreeGrafter"/>
</dbReference>
<dbReference type="PANTHER" id="PTHR46588">
    <property type="entry name" value="SERINE/THREONINE/TYROSINE-INTERACTING PROTEIN"/>
    <property type="match status" value="1"/>
</dbReference>
<feature type="compositionally biased region" description="Polar residues" evidence="2">
    <location>
        <begin position="14"/>
        <end position="26"/>
    </location>
</feature>
<evidence type="ECO:0000313" key="4">
    <source>
        <dbReference type="EMBL" id="KAG9236173.1"/>
    </source>
</evidence>
<feature type="domain" description="Tyrosine specific protein phosphatases" evidence="3">
    <location>
        <begin position="201"/>
        <end position="259"/>
    </location>
</feature>
<name>A0A9P8C6X2_9HELO</name>
<dbReference type="InterPro" id="IPR052449">
    <property type="entry name" value="STYX-Interacting_Phosphatase"/>
</dbReference>
<dbReference type="Pfam" id="PF00782">
    <property type="entry name" value="DSPc"/>
    <property type="match status" value="1"/>
</dbReference>
<organism evidence="4 5">
    <name type="scientific">Amylocarpus encephaloides</name>
    <dbReference type="NCBI Taxonomy" id="45428"/>
    <lineage>
        <taxon>Eukaryota</taxon>
        <taxon>Fungi</taxon>
        <taxon>Dikarya</taxon>
        <taxon>Ascomycota</taxon>
        <taxon>Pezizomycotina</taxon>
        <taxon>Leotiomycetes</taxon>
        <taxon>Helotiales</taxon>
        <taxon>Helotiales incertae sedis</taxon>
        <taxon>Amylocarpus</taxon>
    </lineage>
</organism>
<accession>A0A9P8C6X2</accession>
<dbReference type="PANTHER" id="PTHR46588:SF1">
    <property type="entry name" value="SERINE_THREONINE_TYROSINE-INTERACTING PROTEIN"/>
    <property type="match status" value="1"/>
</dbReference>
<protein>
    <recommendedName>
        <fullName evidence="3">Tyrosine specific protein phosphatases domain-containing protein</fullName>
    </recommendedName>
</protein>
<proteinExistence type="inferred from homology"/>
<feature type="region of interest" description="Disordered" evidence="2">
    <location>
        <begin position="1"/>
        <end position="35"/>
    </location>
</feature>
<dbReference type="PROSITE" id="PS50056">
    <property type="entry name" value="TYR_PHOSPHATASE_2"/>
    <property type="match status" value="1"/>
</dbReference>
<comment type="caution">
    <text evidence="4">The sequence shown here is derived from an EMBL/GenBank/DDBJ whole genome shotgun (WGS) entry which is preliminary data.</text>
</comment>
<dbReference type="InterPro" id="IPR000387">
    <property type="entry name" value="Tyr_Pase_dom"/>
</dbReference>
<evidence type="ECO:0000313" key="5">
    <source>
        <dbReference type="Proteomes" id="UP000824998"/>
    </source>
</evidence>
<evidence type="ECO:0000256" key="1">
    <source>
        <dbReference type="ARBA" id="ARBA00009649"/>
    </source>
</evidence>
<dbReference type="Proteomes" id="UP000824998">
    <property type="component" value="Unassembled WGS sequence"/>
</dbReference>
<reference evidence="4" key="1">
    <citation type="journal article" date="2021" name="IMA Fungus">
        <title>Genomic characterization of three marine fungi, including Emericellopsis atlantica sp. nov. with signatures of a generalist lifestyle and marine biomass degradation.</title>
        <authorList>
            <person name="Hagestad O.C."/>
            <person name="Hou L."/>
            <person name="Andersen J.H."/>
            <person name="Hansen E.H."/>
            <person name="Altermark B."/>
            <person name="Li C."/>
            <person name="Kuhnert E."/>
            <person name="Cox R.J."/>
            <person name="Crous P.W."/>
            <person name="Spatafora J.W."/>
            <person name="Lail K."/>
            <person name="Amirebrahimi M."/>
            <person name="Lipzen A."/>
            <person name="Pangilinan J."/>
            <person name="Andreopoulos W."/>
            <person name="Hayes R.D."/>
            <person name="Ng V."/>
            <person name="Grigoriev I.V."/>
            <person name="Jackson S.A."/>
            <person name="Sutton T.D.S."/>
            <person name="Dobson A.D.W."/>
            <person name="Rama T."/>
        </authorList>
    </citation>
    <scope>NUCLEOTIDE SEQUENCE</scope>
    <source>
        <strain evidence="4">TRa018bII</strain>
    </source>
</reference>
<dbReference type="SMART" id="SM00195">
    <property type="entry name" value="DSPc"/>
    <property type="match status" value="1"/>
</dbReference>